<dbReference type="PANTHER" id="PTHR31286">
    <property type="entry name" value="GLYCINE-RICH CELL WALL STRUCTURAL PROTEIN 1.8-LIKE"/>
    <property type="match status" value="1"/>
</dbReference>
<name>A0A8T3AKP0_DENNO</name>
<evidence type="ECO:0000313" key="1">
    <source>
        <dbReference type="EMBL" id="KAI0496827.1"/>
    </source>
</evidence>
<evidence type="ECO:0008006" key="3">
    <source>
        <dbReference type="Google" id="ProtNLM"/>
    </source>
</evidence>
<accession>A0A8T3AKP0</accession>
<comment type="caution">
    <text evidence="1">The sequence shown here is derived from an EMBL/GenBank/DDBJ whole genome shotgun (WGS) entry which is preliminary data.</text>
</comment>
<proteinExistence type="predicted"/>
<dbReference type="AlphaFoldDB" id="A0A8T3AKP0"/>
<sequence>MRLLKWSPDFDVREESPIAPVWIAFPNLRLHFFNMHILFGMASVFGRPLQTDQANVSLFRPSMARVFVEIVASKKHPHEIWLGSKLNGYFQKVEIENLPIFFSHYKMHGHMFNECFRLHPNLRKEKVSSKSNLGGDDVTLVQKEVGNGSNDTVDHNGDQVVEVPLAKDLEENLINIATLINVPNHDKNSIISTINENVNNVPDFSSNIAPNLCTMVIKDDGSSNRDPSPLEQEMWQNALPVDSTGNLEVVLDLGDIDSSKENDPNLLMILLLCEVILFCRRKIYPLLLLNLFVIRIAVKVNFFFSDNGWDLEKLTDVLPASIVQLILKIPLNFTSSIREFLVSLNCSVPTILEVGNACTQALAKLGCNWPNIIEFSLQQLPIPIQGLIRLDQIGLPYVNH</sequence>
<organism evidence="1 2">
    <name type="scientific">Dendrobium nobile</name>
    <name type="common">Orchid</name>
    <dbReference type="NCBI Taxonomy" id="94219"/>
    <lineage>
        <taxon>Eukaryota</taxon>
        <taxon>Viridiplantae</taxon>
        <taxon>Streptophyta</taxon>
        <taxon>Embryophyta</taxon>
        <taxon>Tracheophyta</taxon>
        <taxon>Spermatophyta</taxon>
        <taxon>Magnoliopsida</taxon>
        <taxon>Liliopsida</taxon>
        <taxon>Asparagales</taxon>
        <taxon>Orchidaceae</taxon>
        <taxon>Epidendroideae</taxon>
        <taxon>Malaxideae</taxon>
        <taxon>Dendrobiinae</taxon>
        <taxon>Dendrobium</taxon>
    </lineage>
</organism>
<reference evidence="1" key="1">
    <citation type="journal article" date="2022" name="Front. Genet.">
        <title>Chromosome-Scale Assembly of the Dendrobium nobile Genome Provides Insights Into the Molecular Mechanism of the Biosynthesis of the Medicinal Active Ingredient of Dendrobium.</title>
        <authorList>
            <person name="Xu Q."/>
            <person name="Niu S.-C."/>
            <person name="Li K.-L."/>
            <person name="Zheng P.-J."/>
            <person name="Zhang X.-J."/>
            <person name="Jia Y."/>
            <person name="Liu Y."/>
            <person name="Niu Y.-X."/>
            <person name="Yu L.-H."/>
            <person name="Chen D.-F."/>
            <person name="Zhang G.-Q."/>
        </authorList>
    </citation>
    <scope>NUCLEOTIDE SEQUENCE</scope>
    <source>
        <tissue evidence="1">Leaf</tissue>
    </source>
</reference>
<protein>
    <recommendedName>
        <fullName evidence="3">DUF4283 domain-containing protein</fullName>
    </recommendedName>
</protein>
<dbReference type="InterPro" id="IPR040256">
    <property type="entry name" value="At4g02000-like"/>
</dbReference>
<keyword evidence="2" id="KW-1185">Reference proteome</keyword>
<dbReference type="PANTHER" id="PTHR31286:SF165">
    <property type="entry name" value="DUF4283 DOMAIN-CONTAINING PROTEIN"/>
    <property type="match status" value="1"/>
</dbReference>
<gene>
    <name evidence="1" type="ORF">KFK09_023151</name>
</gene>
<evidence type="ECO:0000313" key="2">
    <source>
        <dbReference type="Proteomes" id="UP000829196"/>
    </source>
</evidence>
<dbReference type="Proteomes" id="UP000829196">
    <property type="component" value="Unassembled WGS sequence"/>
</dbReference>
<dbReference type="EMBL" id="JAGYWB010000016">
    <property type="protein sequence ID" value="KAI0496827.1"/>
    <property type="molecule type" value="Genomic_DNA"/>
</dbReference>